<organism evidence="2 3">
    <name type="scientific">Polarella glacialis</name>
    <name type="common">Dinoflagellate</name>
    <dbReference type="NCBI Taxonomy" id="89957"/>
    <lineage>
        <taxon>Eukaryota</taxon>
        <taxon>Sar</taxon>
        <taxon>Alveolata</taxon>
        <taxon>Dinophyceae</taxon>
        <taxon>Suessiales</taxon>
        <taxon>Suessiaceae</taxon>
        <taxon>Polarella</taxon>
    </lineage>
</organism>
<sequence length="99" mass="10383">MSLARSNGPLSNTASAVTAVVEGGRATFLHMGSSANTAVAGQPFQLFVHPMWPLGSSFVVVVVVLWLLLLFAVVVVVVVVVLVFVLVLLLIMPTALVLL</sequence>
<dbReference type="AlphaFoldDB" id="A0A813GC86"/>
<reference evidence="2" key="1">
    <citation type="submission" date="2021-02" db="EMBL/GenBank/DDBJ databases">
        <authorList>
            <person name="Dougan E. K."/>
            <person name="Rhodes N."/>
            <person name="Thang M."/>
            <person name="Chan C."/>
        </authorList>
    </citation>
    <scope>NUCLEOTIDE SEQUENCE</scope>
</reference>
<proteinExistence type="predicted"/>
<keyword evidence="3" id="KW-1185">Reference proteome</keyword>
<comment type="caution">
    <text evidence="2">The sequence shown here is derived from an EMBL/GenBank/DDBJ whole genome shotgun (WGS) entry which is preliminary data.</text>
</comment>
<keyword evidence="1" id="KW-1133">Transmembrane helix</keyword>
<name>A0A813GC86_POLGL</name>
<protein>
    <submittedName>
        <fullName evidence="2">Uncharacterized protein</fullName>
    </submittedName>
</protein>
<evidence type="ECO:0000313" key="2">
    <source>
        <dbReference type="EMBL" id="CAE8623840.1"/>
    </source>
</evidence>
<evidence type="ECO:0000256" key="1">
    <source>
        <dbReference type="SAM" id="Phobius"/>
    </source>
</evidence>
<feature type="transmembrane region" description="Helical" evidence="1">
    <location>
        <begin position="58"/>
        <end position="91"/>
    </location>
</feature>
<keyword evidence="1" id="KW-0472">Membrane</keyword>
<gene>
    <name evidence="2" type="ORF">PGLA1383_LOCUS41051</name>
</gene>
<dbReference type="EMBL" id="CAJNNV010028254">
    <property type="protein sequence ID" value="CAE8623840.1"/>
    <property type="molecule type" value="Genomic_DNA"/>
</dbReference>
<dbReference type="Proteomes" id="UP000654075">
    <property type="component" value="Unassembled WGS sequence"/>
</dbReference>
<keyword evidence="1" id="KW-0812">Transmembrane</keyword>
<accession>A0A813GC86</accession>
<evidence type="ECO:0000313" key="3">
    <source>
        <dbReference type="Proteomes" id="UP000654075"/>
    </source>
</evidence>